<evidence type="ECO:0000256" key="1">
    <source>
        <dbReference type="SAM" id="MobiDB-lite"/>
    </source>
</evidence>
<proteinExistence type="predicted"/>
<keyword evidence="2" id="KW-0472">Membrane</keyword>
<dbReference type="Pfam" id="PF11241">
    <property type="entry name" value="DUF3043"/>
    <property type="match status" value="1"/>
</dbReference>
<comment type="caution">
    <text evidence="3">The sequence shown here is derived from an EMBL/GenBank/DDBJ whole genome shotgun (WGS) entry which is preliminary data.</text>
</comment>
<protein>
    <recommendedName>
        <fullName evidence="5">DUF3043 domain-containing protein</fullName>
    </recommendedName>
</protein>
<keyword evidence="2" id="KW-1133">Transmembrane helix</keyword>
<evidence type="ECO:0000256" key="2">
    <source>
        <dbReference type="SAM" id="Phobius"/>
    </source>
</evidence>
<dbReference type="Proteomes" id="UP000541033">
    <property type="component" value="Unassembled WGS sequence"/>
</dbReference>
<keyword evidence="4" id="KW-1185">Reference proteome</keyword>
<evidence type="ECO:0008006" key="5">
    <source>
        <dbReference type="Google" id="ProtNLM"/>
    </source>
</evidence>
<dbReference type="AlphaFoldDB" id="A0A7X5QZB6"/>
<keyword evidence="2" id="KW-0812">Transmembrane</keyword>
<evidence type="ECO:0000313" key="3">
    <source>
        <dbReference type="EMBL" id="NIH52756.1"/>
    </source>
</evidence>
<organism evidence="3 4">
    <name type="scientific">Lysinibacter cavernae</name>
    <dbReference type="NCBI Taxonomy" id="1640652"/>
    <lineage>
        <taxon>Bacteria</taxon>
        <taxon>Bacillati</taxon>
        <taxon>Actinomycetota</taxon>
        <taxon>Actinomycetes</taxon>
        <taxon>Micrococcales</taxon>
        <taxon>Microbacteriaceae</taxon>
        <taxon>Lysinibacter</taxon>
    </lineage>
</organism>
<name>A0A7X5QZB6_9MICO</name>
<dbReference type="InterPro" id="IPR021403">
    <property type="entry name" value="DUF3043"/>
</dbReference>
<feature type="transmembrane region" description="Helical" evidence="2">
    <location>
        <begin position="126"/>
        <end position="147"/>
    </location>
</feature>
<feature type="region of interest" description="Disordered" evidence="1">
    <location>
        <begin position="1"/>
        <end position="63"/>
    </location>
</feature>
<feature type="transmembrane region" description="Helical" evidence="2">
    <location>
        <begin position="101"/>
        <end position="120"/>
    </location>
</feature>
<dbReference type="RefSeq" id="WP_341777844.1">
    <property type="nucleotide sequence ID" value="NZ_JAAMOX010000001.1"/>
</dbReference>
<accession>A0A7X5QZB6</accession>
<sequence>MARNKTTPDAAATEPEETESGQPAKKGHATPSRLEQQAARARPLVVSDRKEATRVNKTKMAEQRERARIGMASGDERYLPPRDKGPQRRWVRDFVDARTSLGEFMIPMMGVVLLMTFVPIPQVQLYSVLVIWGFLLLAVLDVIIVGFRLKKKLEDKFGADKVQPGYRWYAAMRILQLRVLRLPKPQVKRGQRPS</sequence>
<evidence type="ECO:0000313" key="4">
    <source>
        <dbReference type="Proteomes" id="UP000541033"/>
    </source>
</evidence>
<feature type="compositionally biased region" description="Basic and acidic residues" evidence="1">
    <location>
        <begin position="47"/>
        <end position="63"/>
    </location>
</feature>
<gene>
    <name evidence="3" type="ORF">FHX76_000624</name>
</gene>
<dbReference type="EMBL" id="JAAMOX010000001">
    <property type="protein sequence ID" value="NIH52756.1"/>
    <property type="molecule type" value="Genomic_DNA"/>
</dbReference>
<reference evidence="3 4" key="1">
    <citation type="submission" date="2020-02" db="EMBL/GenBank/DDBJ databases">
        <title>Sequencing the genomes of 1000 actinobacteria strains.</title>
        <authorList>
            <person name="Klenk H.-P."/>
        </authorList>
    </citation>
    <scope>NUCLEOTIDE SEQUENCE [LARGE SCALE GENOMIC DNA]</scope>
    <source>
        <strain evidence="3 4">DSM 27960</strain>
    </source>
</reference>